<dbReference type="SUPFAM" id="SSF55909">
    <property type="entry name" value="Pentein"/>
    <property type="match status" value="1"/>
</dbReference>
<evidence type="ECO:0000313" key="1">
    <source>
        <dbReference type="EMBL" id="ORC93751.1"/>
    </source>
</evidence>
<dbReference type="GeneID" id="39981089"/>
<comment type="caution">
    <text evidence="1">The sequence shown here is derived from an EMBL/GenBank/DDBJ whole genome shotgun (WGS) entry which is preliminary data.</text>
</comment>
<evidence type="ECO:0000313" key="2">
    <source>
        <dbReference type="Proteomes" id="UP000192257"/>
    </source>
</evidence>
<gene>
    <name evidence="1" type="ORF">TM35_000016280</name>
</gene>
<dbReference type="Gene3D" id="3.75.10.10">
    <property type="entry name" value="L-arginine/glycine Amidinotransferase, Chain A"/>
    <property type="match status" value="1"/>
</dbReference>
<reference evidence="1 2" key="1">
    <citation type="submission" date="2017-03" db="EMBL/GenBank/DDBJ databases">
        <title>An alternative strategy for trypanosome survival in the mammalian bloodstream revealed through genome and transcriptome analysis of the ubiquitous bovine parasite Trypanosoma (Megatrypanum) theileri.</title>
        <authorList>
            <person name="Kelly S."/>
            <person name="Ivens A."/>
            <person name="Mott A."/>
            <person name="O'Neill E."/>
            <person name="Emms D."/>
            <person name="Macleod O."/>
            <person name="Voorheis P."/>
            <person name="Matthews J."/>
            <person name="Matthews K."/>
            <person name="Carrington M."/>
        </authorList>
    </citation>
    <scope>NUCLEOTIDE SEQUENCE [LARGE SCALE GENOMIC DNA]</scope>
    <source>
        <strain evidence="1">Edinburgh</strain>
    </source>
</reference>
<evidence type="ECO:0008006" key="3">
    <source>
        <dbReference type="Google" id="ProtNLM"/>
    </source>
</evidence>
<organism evidence="1 2">
    <name type="scientific">Trypanosoma theileri</name>
    <dbReference type="NCBI Taxonomy" id="67003"/>
    <lineage>
        <taxon>Eukaryota</taxon>
        <taxon>Discoba</taxon>
        <taxon>Euglenozoa</taxon>
        <taxon>Kinetoplastea</taxon>
        <taxon>Metakinetoplastina</taxon>
        <taxon>Trypanosomatida</taxon>
        <taxon>Trypanosomatidae</taxon>
        <taxon>Trypanosoma</taxon>
    </lineage>
</organism>
<dbReference type="PANTHER" id="PTHR43224:SF1">
    <property type="entry name" value="AMIDINOTRANSFERASE"/>
    <property type="match status" value="1"/>
</dbReference>
<dbReference type="AlphaFoldDB" id="A0A1X0PAA5"/>
<dbReference type="PANTHER" id="PTHR43224">
    <property type="entry name" value="AMIDINOTRANSFERASE"/>
    <property type="match status" value="1"/>
</dbReference>
<dbReference type="OrthoDB" id="14321at2759"/>
<protein>
    <recommendedName>
        <fullName evidence="3">Amidinotransferase</fullName>
    </recommendedName>
</protein>
<dbReference type="Proteomes" id="UP000192257">
    <property type="component" value="Unassembled WGS sequence"/>
</dbReference>
<dbReference type="Pfam" id="PF19420">
    <property type="entry name" value="DDAH_eukar"/>
    <property type="match status" value="1"/>
</dbReference>
<name>A0A1X0PAA5_9TRYP</name>
<dbReference type="InterPro" id="IPR014541">
    <property type="entry name" value="Amdntrnsf_FN0238"/>
</dbReference>
<keyword evidence="2" id="KW-1185">Reference proteome</keyword>
<dbReference type="EMBL" id="NBCO01000001">
    <property type="protein sequence ID" value="ORC93751.1"/>
    <property type="molecule type" value="Genomic_DNA"/>
</dbReference>
<dbReference type="VEuPathDB" id="TriTrypDB:TM35_000016280"/>
<sequence length="378" mass="42378">MTTVLMVESRFFGAVNKSKDNKLATTPEVSESQSQQDNSMIVAVEKEIMEKLEKDIGAKVIYLPINNEPRSTRAFFDGKTDCLFVNESISAHHFTDNQGKITRRVVILYPMGKGRRGELPKAQLVNKLTKTVQQSEDAGLELLDLRDLEAKGKVLEGLGALNFSYNGKFVYMALSGRSNEEVLDIICSKENLNIPEENRFVFTAVLPRLPNADGVVTGEDVITHTSLVGWCGKGICAWGFEFLRFPSEEKQEAFYHHLEVTYQKMLNLNAEEIRAFVGNAYELAYRVGDEERHVLCISDSAMKALQRRNLKALEEWYGRENIIIFYADVVQRRAGKSVRALISAPVTHGEVLPAPGQKSALEVAHVDVMDVSAATFRR</sequence>
<proteinExistence type="predicted"/>
<accession>A0A1X0PAA5</accession>
<dbReference type="RefSeq" id="XP_028887817.1">
    <property type="nucleotide sequence ID" value="XM_029021309.1"/>
</dbReference>